<feature type="transmembrane region" description="Helical" evidence="1">
    <location>
        <begin position="162"/>
        <end position="183"/>
    </location>
</feature>
<dbReference type="AlphaFoldDB" id="A0A1J0A8L4"/>
<evidence type="ECO:0000313" key="3">
    <source>
        <dbReference type="Proteomes" id="UP000191200"/>
    </source>
</evidence>
<keyword evidence="1" id="KW-0812">Transmembrane</keyword>
<dbReference type="Proteomes" id="UP000191200">
    <property type="component" value="Chromosome"/>
</dbReference>
<sequence length="195" mass="23267">MSLAITLTINARWLYQLDINYLGITEYTDYSKQTIMSNYDDLMRYLNFFWIKTLSMKDFPTSAEGAFHFVEVKQLFQLNYAVFFITLIPSVMYLYRLFKTKMVWTLSHMIQGILMGLATLSFFMIVAFDQFFVLFHEVFFNNDAWMFYPETDPIILVLPQDYFFHCFTLFFVLFILFLIVLLIKGKKELKKTSDA</sequence>
<evidence type="ECO:0008006" key="4">
    <source>
        <dbReference type="Google" id="ProtNLM"/>
    </source>
</evidence>
<accession>A0A1J0A8L4</accession>
<reference evidence="2 3" key="1">
    <citation type="submission" date="2016-09" db="EMBL/GenBank/DDBJ databases">
        <title>Vagococcus teuberi sp. nov., isolated from the Malian artisanal sour milk fene.</title>
        <authorList>
            <person name="Wullschleger S."/>
            <person name="Seifert C."/>
            <person name="Baumgartner S."/>
            <person name="Lacroix C."/>
            <person name="Bonfoh B."/>
            <person name="Stevens M.J."/>
            <person name="Meile L."/>
        </authorList>
    </citation>
    <scope>NUCLEOTIDE SEQUENCE [LARGE SCALE GENOMIC DNA]</scope>
    <source>
        <strain evidence="2 3">DSM 21459</strain>
    </source>
</reference>
<organism evidence="2 3">
    <name type="scientific">Vagococcus teuberi</name>
    <dbReference type="NCBI Taxonomy" id="519472"/>
    <lineage>
        <taxon>Bacteria</taxon>
        <taxon>Bacillati</taxon>
        <taxon>Bacillota</taxon>
        <taxon>Bacilli</taxon>
        <taxon>Lactobacillales</taxon>
        <taxon>Enterococcaceae</taxon>
        <taxon>Vagococcus</taxon>
    </lineage>
</organism>
<dbReference type="EMBL" id="CP017267">
    <property type="protein sequence ID" value="APB32249.1"/>
    <property type="molecule type" value="Genomic_DNA"/>
</dbReference>
<dbReference type="Pfam" id="PF07314">
    <property type="entry name" value="Lit"/>
    <property type="match status" value="1"/>
</dbReference>
<keyword evidence="3" id="KW-1185">Reference proteome</keyword>
<protein>
    <recommendedName>
        <fullName evidence="4">TIGR01906 family membrane protein</fullName>
    </recommendedName>
</protein>
<dbReference type="InterPro" id="IPR010178">
    <property type="entry name" value="Lit"/>
</dbReference>
<keyword evidence="1" id="KW-1133">Transmembrane helix</keyword>
<dbReference type="KEGG" id="vte:BHY08_07055"/>
<evidence type="ECO:0000256" key="1">
    <source>
        <dbReference type="SAM" id="Phobius"/>
    </source>
</evidence>
<evidence type="ECO:0000313" key="2">
    <source>
        <dbReference type="EMBL" id="APB32249.1"/>
    </source>
</evidence>
<proteinExistence type="predicted"/>
<feature type="transmembrane region" description="Helical" evidence="1">
    <location>
        <begin position="110"/>
        <end position="135"/>
    </location>
</feature>
<keyword evidence="1" id="KW-0472">Membrane</keyword>
<dbReference type="NCBIfam" id="TIGR01906">
    <property type="entry name" value="integ_TIGR01906"/>
    <property type="match status" value="1"/>
</dbReference>
<gene>
    <name evidence="2" type="ORF">BHY08_07055</name>
</gene>
<feature type="transmembrane region" description="Helical" evidence="1">
    <location>
        <begin position="78"/>
        <end position="98"/>
    </location>
</feature>
<dbReference type="STRING" id="519472.BHY08_07055"/>
<name>A0A1J0A8L4_9ENTE</name>